<feature type="compositionally biased region" description="Acidic residues" evidence="1">
    <location>
        <begin position="318"/>
        <end position="337"/>
    </location>
</feature>
<feature type="compositionally biased region" description="Basic and acidic residues" evidence="1">
    <location>
        <begin position="487"/>
        <end position="496"/>
    </location>
</feature>
<dbReference type="InterPro" id="IPR048257">
    <property type="entry name" value="DUF4590"/>
</dbReference>
<name>A0AAU9YQZ8_PHORO</name>
<feature type="compositionally biased region" description="Low complexity" evidence="1">
    <location>
        <begin position="400"/>
        <end position="411"/>
    </location>
</feature>
<dbReference type="InterPro" id="IPR027962">
    <property type="entry name" value="ERICH3"/>
</dbReference>
<dbReference type="Proteomes" id="UP001152836">
    <property type="component" value="Unassembled WGS sequence"/>
</dbReference>
<organism evidence="3 4">
    <name type="scientific">Phodopus roborovskii</name>
    <name type="common">Roborovski's desert hamster</name>
    <name type="synonym">Cricetulus roborovskii</name>
    <dbReference type="NCBI Taxonomy" id="109678"/>
    <lineage>
        <taxon>Eukaryota</taxon>
        <taxon>Metazoa</taxon>
        <taxon>Chordata</taxon>
        <taxon>Craniata</taxon>
        <taxon>Vertebrata</taxon>
        <taxon>Euteleostomi</taxon>
        <taxon>Mammalia</taxon>
        <taxon>Eutheria</taxon>
        <taxon>Euarchontoglires</taxon>
        <taxon>Glires</taxon>
        <taxon>Rodentia</taxon>
        <taxon>Myomorpha</taxon>
        <taxon>Muroidea</taxon>
        <taxon>Cricetidae</taxon>
        <taxon>Cricetinae</taxon>
        <taxon>Phodopus</taxon>
    </lineage>
</organism>
<evidence type="ECO:0000313" key="4">
    <source>
        <dbReference type="Proteomes" id="UP001152836"/>
    </source>
</evidence>
<feature type="compositionally biased region" description="Low complexity" evidence="1">
    <location>
        <begin position="426"/>
        <end position="439"/>
    </location>
</feature>
<dbReference type="AlphaFoldDB" id="A0AAU9YQZ8"/>
<dbReference type="Pfam" id="PF15257">
    <property type="entry name" value="DUF4590"/>
    <property type="match status" value="1"/>
</dbReference>
<feature type="compositionally biased region" description="Basic and acidic residues" evidence="1">
    <location>
        <begin position="445"/>
        <end position="455"/>
    </location>
</feature>
<gene>
    <name evidence="3" type="primary">Erich3</name>
    <name evidence="3" type="ORF">PHOROB_LOCUS1168</name>
</gene>
<evidence type="ECO:0000313" key="3">
    <source>
        <dbReference type="EMBL" id="CAH6777217.1"/>
    </source>
</evidence>
<accession>A0AAU9YQZ8</accession>
<protein>
    <submittedName>
        <fullName evidence="3">Erich3 protein</fullName>
    </submittedName>
</protein>
<reference evidence="3" key="1">
    <citation type="submission" date="2022-06" db="EMBL/GenBank/DDBJ databases">
        <authorList>
            <person name="Andreotti S."/>
            <person name="Wyler E."/>
        </authorList>
    </citation>
    <scope>NUCLEOTIDE SEQUENCE</scope>
</reference>
<evidence type="ECO:0000256" key="1">
    <source>
        <dbReference type="SAM" id="MobiDB-lite"/>
    </source>
</evidence>
<evidence type="ECO:0000259" key="2">
    <source>
        <dbReference type="Pfam" id="PF15257"/>
    </source>
</evidence>
<proteinExistence type="predicted"/>
<sequence>MHFQNKSITRYLLSYLFLKGKKAMMKFRNSMDNSQRLDPYQLPDINSYQIPVPPTPLPQAVKIFRENRSEPWRRKRLRPITAPNGLEPLCLRDTGRIYKAAPHSNAVITMVYFGKNVHLSYDDPDFRDEIKIYQQHCGGENLCIYKGKLLEKETFQFISKRHHGFPFSLTFFLNGIQVNRLSSCCEYKHRRSSRLGGKRGYFGFVSVEKASPCYRCIIAMGLDRKPSPAKPRKEKTAEKKEETLKRSQGKLRKDREIVPSRRSEVEGKETSVSATFSAEEIKSGVREVRTAIEEMEWKGKSGQDVWEEDQENTFKYDYEEDFEVDEEKPDEIGDQPEDQMSGTSKSPTSGERESAGPGKETEISSEKAPDVHDRENHEDDGCLDSDEEEEEDKQDIKTVSSISSRSHPYSSESEEDSTDMCAEAHSGNSAGASSRSSSSQDLQENDDRGKFHLPVEESLETEIEEQEITKVDVDDVPPLTEVSCTHVADEEPREGTQEFTESEPKASGQSEVKGQLQEGGVTVAEDRKEGLPGVEEEGK</sequence>
<feature type="compositionally biased region" description="Basic and acidic residues" evidence="1">
    <location>
        <begin position="524"/>
        <end position="539"/>
    </location>
</feature>
<feature type="region of interest" description="Disordered" evidence="1">
    <location>
        <begin position="225"/>
        <end position="274"/>
    </location>
</feature>
<dbReference type="PANTHER" id="PTHR23034:SF2">
    <property type="entry name" value="GLUTAMATE-RICH PROTEIN 3"/>
    <property type="match status" value="1"/>
</dbReference>
<comment type="caution">
    <text evidence="3">The sequence shown here is derived from an EMBL/GenBank/DDBJ whole genome shotgun (WGS) entry which is preliminary data.</text>
</comment>
<dbReference type="EMBL" id="CALSGD010000262">
    <property type="protein sequence ID" value="CAH6777217.1"/>
    <property type="molecule type" value="Genomic_DNA"/>
</dbReference>
<feature type="domain" description="DUF4590" evidence="2">
    <location>
        <begin position="118"/>
        <end position="230"/>
    </location>
</feature>
<feature type="compositionally biased region" description="Polar residues" evidence="1">
    <location>
        <begin position="338"/>
        <end position="349"/>
    </location>
</feature>
<feature type="compositionally biased region" description="Acidic residues" evidence="1">
    <location>
        <begin position="457"/>
        <end position="466"/>
    </location>
</feature>
<feature type="region of interest" description="Disordered" evidence="1">
    <location>
        <begin position="298"/>
        <end position="539"/>
    </location>
</feature>
<dbReference type="PANTHER" id="PTHR23034">
    <property type="entry name" value="GLUTAMATE-RICH PROTEIN 3"/>
    <property type="match status" value="1"/>
</dbReference>
<keyword evidence="4" id="KW-1185">Reference proteome</keyword>
<feature type="compositionally biased region" description="Acidic residues" evidence="1">
    <location>
        <begin position="381"/>
        <end position="393"/>
    </location>
</feature>
<feature type="compositionally biased region" description="Basic and acidic residues" evidence="1">
    <location>
        <begin position="234"/>
        <end position="269"/>
    </location>
</feature>
<feature type="compositionally biased region" description="Basic and acidic residues" evidence="1">
    <location>
        <begin position="350"/>
        <end position="380"/>
    </location>
</feature>